<feature type="binding site" evidence="8">
    <location>
        <position position="102"/>
    </location>
    <ligand>
        <name>UDP-alpha-D-glucose</name>
        <dbReference type="ChEBI" id="CHEBI:58885"/>
    </ligand>
</feature>
<dbReference type="InParanoid" id="V4UP18"/>
<evidence type="ECO:0000256" key="9">
    <source>
        <dbReference type="SAM" id="Phobius"/>
    </source>
</evidence>
<feature type="binding site" evidence="8">
    <location>
        <position position="131"/>
    </location>
    <ligand>
        <name>UDP-alpha-D-glucose</name>
        <dbReference type="ChEBI" id="CHEBI:58885"/>
    </ligand>
</feature>
<protein>
    <submittedName>
        <fullName evidence="10">Uncharacterized protein</fullName>
    </submittedName>
</protein>
<dbReference type="EMBL" id="KI536925">
    <property type="protein sequence ID" value="ESR41209.1"/>
    <property type="molecule type" value="Genomic_DNA"/>
</dbReference>
<keyword evidence="3" id="KW-0808">Transferase</keyword>
<dbReference type="GO" id="GO:0016760">
    <property type="term" value="F:cellulose synthase (UDP-forming) activity"/>
    <property type="evidence" value="ECO:0007669"/>
    <property type="project" value="InterPro"/>
</dbReference>
<dbReference type="GO" id="GO:0012505">
    <property type="term" value="C:endomembrane system"/>
    <property type="evidence" value="ECO:0007669"/>
    <property type="project" value="UniProtKB-SubCell"/>
</dbReference>
<dbReference type="STRING" id="85681.V4UP18"/>
<dbReference type="InterPro" id="IPR005150">
    <property type="entry name" value="Cellulose_synth"/>
</dbReference>
<evidence type="ECO:0000256" key="8">
    <source>
        <dbReference type="PIRSR" id="PIRSR605150-2"/>
    </source>
</evidence>
<dbReference type="eggNOG" id="ENOG502QTT0">
    <property type="taxonomic scope" value="Eukaryota"/>
</dbReference>
<dbReference type="AlphaFoldDB" id="V4UP18"/>
<name>V4UP18_CITCL</name>
<evidence type="ECO:0000256" key="3">
    <source>
        <dbReference type="ARBA" id="ARBA00022679"/>
    </source>
</evidence>
<comment type="subcellular location">
    <subcellularLocation>
        <location evidence="1">Endomembrane system</location>
    </subcellularLocation>
</comment>
<dbReference type="KEGG" id="cic:CICLE_v10027610mg"/>
<dbReference type="GO" id="GO:0016020">
    <property type="term" value="C:membrane"/>
    <property type="evidence" value="ECO:0007669"/>
    <property type="project" value="InterPro"/>
</dbReference>
<feature type="transmembrane region" description="Helical" evidence="9">
    <location>
        <begin position="19"/>
        <end position="37"/>
    </location>
</feature>
<evidence type="ECO:0000256" key="2">
    <source>
        <dbReference type="ARBA" id="ARBA00022676"/>
    </source>
</evidence>
<feature type="transmembrane region" description="Helical" evidence="9">
    <location>
        <begin position="43"/>
        <end position="62"/>
    </location>
</feature>
<evidence type="ECO:0000313" key="10">
    <source>
        <dbReference type="EMBL" id="ESR41209.1"/>
    </source>
</evidence>
<dbReference type="GO" id="GO:0030244">
    <property type="term" value="P:cellulose biosynthetic process"/>
    <property type="evidence" value="ECO:0007669"/>
    <property type="project" value="InterPro"/>
</dbReference>
<evidence type="ECO:0000256" key="4">
    <source>
        <dbReference type="ARBA" id="ARBA00022692"/>
    </source>
</evidence>
<organism evidence="10 11">
    <name type="scientific">Citrus clementina</name>
    <name type="common">Clementine</name>
    <name type="synonym">Citrus deliciosa x Citrus sinensis</name>
    <dbReference type="NCBI Taxonomy" id="85681"/>
    <lineage>
        <taxon>Eukaryota</taxon>
        <taxon>Viridiplantae</taxon>
        <taxon>Streptophyta</taxon>
        <taxon>Embryophyta</taxon>
        <taxon>Tracheophyta</taxon>
        <taxon>Spermatophyta</taxon>
        <taxon>Magnoliopsida</taxon>
        <taxon>eudicotyledons</taxon>
        <taxon>Gunneridae</taxon>
        <taxon>Pentapetalae</taxon>
        <taxon>rosids</taxon>
        <taxon>malvids</taxon>
        <taxon>Sapindales</taxon>
        <taxon>Rutaceae</taxon>
        <taxon>Aurantioideae</taxon>
        <taxon>Citrus</taxon>
    </lineage>
</organism>
<dbReference type="GO" id="GO:0071555">
    <property type="term" value="P:cell wall organization"/>
    <property type="evidence" value="ECO:0007669"/>
    <property type="project" value="UniProtKB-KW"/>
</dbReference>
<dbReference type="OMA" id="DHQTIFK"/>
<keyword evidence="4 9" id="KW-0812">Transmembrane</keyword>
<accession>V4UP18</accession>
<evidence type="ECO:0000313" key="11">
    <source>
        <dbReference type="Proteomes" id="UP000030687"/>
    </source>
</evidence>
<evidence type="ECO:0000256" key="7">
    <source>
        <dbReference type="ARBA" id="ARBA00023316"/>
    </source>
</evidence>
<dbReference type="Gramene" id="ESR41209">
    <property type="protein sequence ID" value="ESR41209"/>
    <property type="gene ID" value="CICLE_v10027610mg"/>
</dbReference>
<keyword evidence="5 9" id="KW-1133">Transmembrane helix</keyword>
<evidence type="ECO:0000256" key="1">
    <source>
        <dbReference type="ARBA" id="ARBA00004308"/>
    </source>
</evidence>
<gene>
    <name evidence="10" type="ORF">CICLE_v10027610mg</name>
</gene>
<evidence type="ECO:0000256" key="6">
    <source>
        <dbReference type="ARBA" id="ARBA00023136"/>
    </source>
</evidence>
<reference evidence="10 11" key="1">
    <citation type="submission" date="2013-10" db="EMBL/GenBank/DDBJ databases">
        <authorList>
            <consortium name="International Citrus Genome Consortium"/>
            <person name="Jenkins J."/>
            <person name="Schmutz J."/>
            <person name="Prochnik S."/>
            <person name="Rokhsar D."/>
            <person name="Gmitter F."/>
            <person name="Ollitrault P."/>
            <person name="Machado M."/>
            <person name="Talon M."/>
            <person name="Wincker P."/>
            <person name="Jaillon O."/>
            <person name="Morgante M."/>
        </authorList>
    </citation>
    <scope>NUCLEOTIDE SEQUENCE</scope>
    <source>
        <strain evidence="11">cv. Clemenules</strain>
    </source>
</reference>
<dbReference type="PANTHER" id="PTHR13301">
    <property type="entry name" value="X-BOX TRANSCRIPTION FACTOR-RELATED"/>
    <property type="match status" value="1"/>
</dbReference>
<keyword evidence="11" id="KW-1185">Reference proteome</keyword>
<sequence length="236" mass="27305">MSSLPLYEKVIAKNTTHRFLDVTILFLLLSLLFYRLLSLKHNGFAWFVAFLCESCFTFVWVLTTGTKWTPISYNTYPQRLQERIKELPPLDIFVTTADPYLEPPILTVNTVLSLLAVDYPAHRLACYVSDDGCSPLNFYSLVEASKFAKLWVPFCKKYNIRVRAPFRYFLRESDEPPCASSWEFQQDWEKMKEEYERLCGNIEAAANNSTSFDLTGELEVFFNTVPESSNNNHGNN</sequence>
<keyword evidence="2" id="KW-0328">Glycosyltransferase</keyword>
<proteinExistence type="predicted"/>
<evidence type="ECO:0000256" key="5">
    <source>
        <dbReference type="ARBA" id="ARBA00022989"/>
    </source>
</evidence>
<keyword evidence="6 9" id="KW-0472">Membrane</keyword>
<dbReference type="Pfam" id="PF03552">
    <property type="entry name" value="Cellulose_synt"/>
    <property type="match status" value="1"/>
</dbReference>
<dbReference type="Proteomes" id="UP000030687">
    <property type="component" value="Unassembled WGS sequence"/>
</dbReference>
<keyword evidence="7" id="KW-0961">Cell wall biogenesis/degradation</keyword>